<comment type="caution">
    <text evidence="6">The sequence shown here is derived from an EMBL/GenBank/DDBJ whole genome shotgun (WGS) entry which is preliminary data.</text>
</comment>
<dbReference type="GO" id="GO:0016757">
    <property type="term" value="F:glycosyltransferase activity"/>
    <property type="evidence" value="ECO:0007669"/>
    <property type="project" value="InterPro"/>
</dbReference>
<dbReference type="PANTHER" id="PTHR48261:SF2">
    <property type="entry name" value="ACETYLGLUCOSAMINYLTRANSFERASE"/>
    <property type="match status" value="1"/>
</dbReference>
<dbReference type="Proteomes" id="UP000242875">
    <property type="component" value="Unassembled WGS sequence"/>
</dbReference>
<dbReference type="PANTHER" id="PTHR48261">
    <property type="entry name" value="ACETYLGLUCOSAMINYLTRANSFERASE"/>
    <property type="match status" value="1"/>
</dbReference>
<keyword evidence="3" id="KW-0472">Membrane</keyword>
<dbReference type="AlphaFoldDB" id="A0A261XUQ6"/>
<dbReference type="EMBL" id="MVBO01000188">
    <property type="protein sequence ID" value="OZJ02107.1"/>
    <property type="molecule type" value="Genomic_DNA"/>
</dbReference>
<keyword evidence="7" id="KW-1185">Reference proteome</keyword>
<keyword evidence="4" id="KW-1015">Disulfide bond</keyword>
<gene>
    <name evidence="6" type="ORF">BZG36_05283</name>
</gene>
<dbReference type="InterPro" id="IPR015338">
    <property type="entry name" value="GT64_dom"/>
</dbReference>
<protein>
    <recommendedName>
        <fullName evidence="5">Glycosyl transferase 64 domain-containing protein</fullName>
    </recommendedName>
</protein>
<evidence type="ECO:0000256" key="2">
    <source>
        <dbReference type="ARBA" id="ARBA00022679"/>
    </source>
</evidence>
<evidence type="ECO:0000313" key="6">
    <source>
        <dbReference type="EMBL" id="OZJ02107.1"/>
    </source>
</evidence>
<proteinExistence type="predicted"/>
<dbReference type="Pfam" id="PF09258">
    <property type="entry name" value="Glyco_transf_64"/>
    <property type="match status" value="1"/>
</dbReference>
<evidence type="ECO:0000259" key="5">
    <source>
        <dbReference type="Pfam" id="PF09258"/>
    </source>
</evidence>
<evidence type="ECO:0000256" key="1">
    <source>
        <dbReference type="ARBA" id="ARBA00004370"/>
    </source>
</evidence>
<evidence type="ECO:0000313" key="7">
    <source>
        <dbReference type="Proteomes" id="UP000242875"/>
    </source>
</evidence>
<dbReference type="InterPro" id="IPR029044">
    <property type="entry name" value="Nucleotide-diphossugar_trans"/>
</dbReference>
<dbReference type="GO" id="GO:0016020">
    <property type="term" value="C:membrane"/>
    <property type="evidence" value="ECO:0007669"/>
    <property type="project" value="UniProtKB-SubCell"/>
</dbReference>
<dbReference type="InterPro" id="IPR004263">
    <property type="entry name" value="Exostosin"/>
</dbReference>
<accession>A0A261XUQ6</accession>
<keyword evidence="2" id="KW-0808">Transferase</keyword>
<name>A0A261XUQ6_9FUNG</name>
<sequence length="144" mass="16462">MTSFKKTAKKPVHLLPQEYQDEYQTLKPINGFRESVLYVVDDYIDNALKDVDFAYEVWRSRPPSLVGHFPYLHTLNADAEQASYQLSTKGAGRYTILEGRSLFVKSDYLLAFTCLLPKDLQSWLPSNPQCRDIAMNLLAVGMSH</sequence>
<dbReference type="Gene3D" id="3.90.550.10">
    <property type="entry name" value="Spore Coat Polysaccharide Biosynthesis Protein SpsA, Chain A"/>
    <property type="match status" value="1"/>
</dbReference>
<comment type="subcellular location">
    <subcellularLocation>
        <location evidence="1">Membrane</location>
    </subcellularLocation>
</comment>
<evidence type="ECO:0000256" key="4">
    <source>
        <dbReference type="ARBA" id="ARBA00023157"/>
    </source>
</evidence>
<organism evidence="6 7">
    <name type="scientific">Bifiguratus adelaidae</name>
    <dbReference type="NCBI Taxonomy" id="1938954"/>
    <lineage>
        <taxon>Eukaryota</taxon>
        <taxon>Fungi</taxon>
        <taxon>Fungi incertae sedis</taxon>
        <taxon>Mucoromycota</taxon>
        <taxon>Mucoromycotina</taxon>
        <taxon>Endogonomycetes</taxon>
        <taxon>Endogonales</taxon>
        <taxon>Endogonales incertae sedis</taxon>
        <taxon>Bifiguratus</taxon>
    </lineage>
</organism>
<feature type="domain" description="Glycosyl transferase 64" evidence="5">
    <location>
        <begin position="9"/>
        <end position="139"/>
    </location>
</feature>
<reference evidence="6 7" key="1">
    <citation type="journal article" date="2017" name="Mycologia">
        <title>Bifiguratus adelaidae, gen. et sp. nov., a new member of Mucoromycotina in endophytic and soil-dwelling habitats.</title>
        <authorList>
            <person name="Torres-Cruz T.J."/>
            <person name="Billingsley Tobias T.L."/>
            <person name="Almatruk M."/>
            <person name="Hesse C."/>
            <person name="Kuske C.R."/>
            <person name="Desiro A."/>
            <person name="Benucci G.M."/>
            <person name="Bonito G."/>
            <person name="Stajich J.E."/>
            <person name="Dunlap C."/>
            <person name="Arnold A.E."/>
            <person name="Porras-Alfaro A."/>
        </authorList>
    </citation>
    <scope>NUCLEOTIDE SEQUENCE [LARGE SCALE GENOMIC DNA]</scope>
    <source>
        <strain evidence="6 7">AZ0501</strain>
    </source>
</reference>
<dbReference type="OrthoDB" id="2014201at2759"/>
<evidence type="ECO:0000256" key="3">
    <source>
        <dbReference type="ARBA" id="ARBA00023136"/>
    </source>
</evidence>